<dbReference type="InterPro" id="IPR011884">
    <property type="entry name" value="PaaE"/>
</dbReference>
<dbReference type="GO" id="GO:0016042">
    <property type="term" value="P:lipid catabolic process"/>
    <property type="evidence" value="ECO:0007669"/>
    <property type="project" value="UniProtKB-KW"/>
</dbReference>
<dbReference type="PROSITE" id="PS00197">
    <property type="entry name" value="2FE2S_FER_1"/>
    <property type="match status" value="1"/>
</dbReference>
<dbReference type="Pfam" id="PF00970">
    <property type="entry name" value="FAD_binding_6"/>
    <property type="match status" value="1"/>
</dbReference>
<organism evidence="21 22">
    <name type="scientific">Mycolicibacterium alvei</name>
    <dbReference type="NCBI Taxonomy" id="67081"/>
    <lineage>
        <taxon>Bacteria</taxon>
        <taxon>Bacillati</taxon>
        <taxon>Actinomycetota</taxon>
        <taxon>Actinomycetes</taxon>
        <taxon>Mycobacteriales</taxon>
        <taxon>Mycobacteriaceae</taxon>
        <taxon>Mycolicibacterium</taxon>
    </lineage>
</organism>
<evidence type="ECO:0000256" key="15">
    <source>
        <dbReference type="ARBA" id="ARBA00066793"/>
    </source>
</evidence>
<evidence type="ECO:0000256" key="16">
    <source>
        <dbReference type="ARBA" id="ARBA00071689"/>
    </source>
</evidence>
<dbReference type="EMBL" id="AP022565">
    <property type="protein sequence ID" value="BBX27665.1"/>
    <property type="molecule type" value="Genomic_DNA"/>
</dbReference>
<dbReference type="PANTHER" id="PTHR47354:SF8">
    <property type="entry name" value="1,2-PHENYLACETYL-COA EPOXIDASE, SUBUNIT E"/>
    <property type="match status" value="1"/>
</dbReference>
<evidence type="ECO:0000256" key="5">
    <source>
        <dbReference type="ARBA" id="ARBA00022723"/>
    </source>
</evidence>
<evidence type="ECO:0000256" key="11">
    <source>
        <dbReference type="ARBA" id="ARBA00023166"/>
    </source>
</evidence>
<dbReference type="SUPFAM" id="SSF54292">
    <property type="entry name" value="2Fe-2S ferredoxin-like"/>
    <property type="match status" value="1"/>
</dbReference>
<keyword evidence="5" id="KW-0479">Metal-binding</keyword>
<feature type="domain" description="2Fe-2S ferredoxin-type" evidence="19">
    <location>
        <begin position="278"/>
        <end position="367"/>
    </location>
</feature>
<keyword evidence="3" id="KW-0285">Flavoprotein</keyword>
<dbReference type="InterPro" id="IPR036010">
    <property type="entry name" value="2Fe-2S_ferredoxin-like_sf"/>
</dbReference>
<dbReference type="FunFam" id="3.10.20.30:FF:000023">
    <property type="entry name" value="3-ketosteroid-9-alpha-hydroxylase reductase subunit"/>
    <property type="match status" value="1"/>
</dbReference>
<dbReference type="InterPro" id="IPR001433">
    <property type="entry name" value="OxRdtase_FAD/NAD-bd"/>
</dbReference>
<keyword evidence="22" id="KW-1185">Reference proteome</keyword>
<dbReference type="SUPFAM" id="SSF63380">
    <property type="entry name" value="Riboflavin synthase domain-like"/>
    <property type="match status" value="1"/>
</dbReference>
<evidence type="ECO:0000256" key="10">
    <source>
        <dbReference type="ARBA" id="ARBA00023014"/>
    </source>
</evidence>
<protein>
    <recommendedName>
        <fullName evidence="16">3-ketosteroid-9-alpha-monooxygenase, ferredoxin reductase component</fullName>
        <ecNumber evidence="15">1.14.15.30</ecNumber>
    </recommendedName>
    <alternativeName>
        <fullName evidence="17">3-ketosteroid-9-alpha-hydroxylase, ferredoxin reductase component</fullName>
    </alternativeName>
    <alternativeName>
        <fullName evidence="18">Androsta-1,4-diene-3,17-dione 9-alpha-hydroxylase</fullName>
    </alternativeName>
    <alternativeName>
        <fullName evidence="13">Rieske-type oxygenase</fullName>
    </alternativeName>
</protein>
<dbReference type="Pfam" id="PF00111">
    <property type="entry name" value="Fer2"/>
    <property type="match status" value="1"/>
</dbReference>
<evidence type="ECO:0000256" key="2">
    <source>
        <dbReference type="ARBA" id="ARBA00022548"/>
    </source>
</evidence>
<dbReference type="Gene3D" id="2.40.30.10">
    <property type="entry name" value="Translation factors"/>
    <property type="match status" value="1"/>
</dbReference>
<evidence type="ECO:0000313" key="22">
    <source>
        <dbReference type="Proteomes" id="UP000466906"/>
    </source>
</evidence>
<keyword evidence="6" id="KW-0274">FAD</keyword>
<dbReference type="SUPFAM" id="SSF52343">
    <property type="entry name" value="Ferredoxin reductase-like, C-terminal NADP-linked domain"/>
    <property type="match status" value="1"/>
</dbReference>
<dbReference type="PRINTS" id="PR00409">
    <property type="entry name" value="PHDIOXRDTASE"/>
</dbReference>
<dbReference type="GO" id="GO:0008203">
    <property type="term" value="P:cholesterol metabolic process"/>
    <property type="evidence" value="ECO:0007669"/>
    <property type="project" value="UniProtKB-KW"/>
</dbReference>
<dbReference type="PROSITE" id="PS51384">
    <property type="entry name" value="FAD_FR"/>
    <property type="match status" value="1"/>
</dbReference>
<dbReference type="AlphaFoldDB" id="A0A6N4UUS1"/>
<gene>
    <name evidence="21" type="ORF">MALV_27900</name>
</gene>
<evidence type="ECO:0000256" key="9">
    <source>
        <dbReference type="ARBA" id="ARBA00023004"/>
    </source>
</evidence>
<keyword evidence="7" id="KW-0442">Lipid degradation</keyword>
<evidence type="ECO:0000256" key="13">
    <source>
        <dbReference type="ARBA" id="ARBA00030944"/>
    </source>
</evidence>
<evidence type="ECO:0000256" key="17">
    <source>
        <dbReference type="ARBA" id="ARBA00078495"/>
    </source>
</evidence>
<dbReference type="Gene3D" id="3.40.50.80">
    <property type="entry name" value="Nucleotide-binding domain of ferredoxin-NADP reductase (FNR) module"/>
    <property type="match status" value="1"/>
</dbReference>
<dbReference type="InterPro" id="IPR012675">
    <property type="entry name" value="Beta-grasp_dom_sf"/>
</dbReference>
<dbReference type="PANTHER" id="PTHR47354">
    <property type="entry name" value="NADH OXIDOREDUCTASE HCR"/>
    <property type="match status" value="1"/>
</dbReference>
<comment type="catalytic activity">
    <reaction evidence="14">
        <text>androsta-1,4-diene-3,17-dione + 2 reduced [2Fe-2S]-[ferredoxin] + O2 + 2 H(+) = 9alpha-hydroxyandrosta-1,4-diene-3,17-dione + 2 oxidized [2Fe-2S]-[ferredoxin] + H2O</text>
        <dbReference type="Rhea" id="RHEA:32199"/>
        <dbReference type="Rhea" id="RHEA-COMP:10000"/>
        <dbReference type="Rhea" id="RHEA-COMP:10001"/>
        <dbReference type="ChEBI" id="CHEBI:15377"/>
        <dbReference type="ChEBI" id="CHEBI:15378"/>
        <dbReference type="ChEBI" id="CHEBI:15379"/>
        <dbReference type="ChEBI" id="CHEBI:33737"/>
        <dbReference type="ChEBI" id="CHEBI:33738"/>
        <dbReference type="ChEBI" id="CHEBI:40799"/>
        <dbReference type="ChEBI" id="CHEBI:63641"/>
        <dbReference type="EC" id="1.14.15.30"/>
    </reaction>
</comment>
<evidence type="ECO:0000256" key="8">
    <source>
        <dbReference type="ARBA" id="ARBA00023002"/>
    </source>
</evidence>
<dbReference type="InterPro" id="IPR050415">
    <property type="entry name" value="MRET"/>
</dbReference>
<keyword evidence="2" id="KW-0153">Cholesterol metabolism</keyword>
<keyword evidence="12" id="KW-0753">Steroid metabolism</keyword>
<keyword evidence="4" id="KW-0001">2Fe-2S</keyword>
<evidence type="ECO:0000259" key="20">
    <source>
        <dbReference type="PROSITE" id="PS51384"/>
    </source>
</evidence>
<evidence type="ECO:0000313" key="21">
    <source>
        <dbReference type="EMBL" id="BBX27665.1"/>
    </source>
</evidence>
<dbReference type="GO" id="GO:0010124">
    <property type="term" value="P:phenylacetate catabolic process"/>
    <property type="evidence" value="ECO:0007669"/>
    <property type="project" value="InterPro"/>
</dbReference>
<dbReference type="InterPro" id="IPR001041">
    <property type="entry name" value="2Fe-2S_ferredoxin-type"/>
</dbReference>
<dbReference type="InterPro" id="IPR006058">
    <property type="entry name" value="2Fe2S_fd_BS"/>
</dbReference>
<dbReference type="GO" id="GO:0036200">
    <property type="term" value="F:3-ketosteroid 9-alpha-monooxygenase activity"/>
    <property type="evidence" value="ECO:0007669"/>
    <property type="project" value="UniProtKB-EC"/>
</dbReference>
<keyword evidence="12" id="KW-0443">Lipid metabolism</keyword>
<name>A0A6N4UUS1_9MYCO</name>
<dbReference type="GO" id="GO:0071949">
    <property type="term" value="F:FAD binding"/>
    <property type="evidence" value="ECO:0007669"/>
    <property type="project" value="UniProtKB-ARBA"/>
</dbReference>
<evidence type="ECO:0000259" key="19">
    <source>
        <dbReference type="PROSITE" id="PS51085"/>
    </source>
</evidence>
<dbReference type="Proteomes" id="UP000466906">
    <property type="component" value="Chromosome"/>
</dbReference>
<dbReference type="GO" id="GO:0051537">
    <property type="term" value="F:2 iron, 2 sulfur cluster binding"/>
    <property type="evidence" value="ECO:0007669"/>
    <property type="project" value="UniProtKB-KW"/>
</dbReference>
<dbReference type="RefSeq" id="WP_163664807.1">
    <property type="nucleotide sequence ID" value="NZ_AP022565.1"/>
</dbReference>
<dbReference type="Gene3D" id="3.10.20.30">
    <property type="match status" value="1"/>
</dbReference>
<keyword evidence="11" id="KW-1207">Sterol metabolism</keyword>
<keyword evidence="8" id="KW-0560">Oxidoreductase</keyword>
<dbReference type="CDD" id="cd06214">
    <property type="entry name" value="PA_degradation_oxidoreductase_like"/>
    <property type="match status" value="1"/>
</dbReference>
<dbReference type="InterPro" id="IPR039261">
    <property type="entry name" value="FNR_nucleotide-bd"/>
</dbReference>
<dbReference type="InterPro" id="IPR017927">
    <property type="entry name" value="FAD-bd_FR_type"/>
</dbReference>
<dbReference type="Pfam" id="PF00175">
    <property type="entry name" value="NAD_binding_1"/>
    <property type="match status" value="1"/>
</dbReference>
<evidence type="ECO:0000256" key="7">
    <source>
        <dbReference type="ARBA" id="ARBA00022963"/>
    </source>
</evidence>
<evidence type="ECO:0000256" key="14">
    <source>
        <dbReference type="ARBA" id="ARBA00050368"/>
    </source>
</evidence>
<keyword evidence="9" id="KW-0408">Iron</keyword>
<evidence type="ECO:0000256" key="18">
    <source>
        <dbReference type="ARBA" id="ARBA00079721"/>
    </source>
</evidence>
<evidence type="ECO:0000256" key="1">
    <source>
        <dbReference type="ARBA" id="ARBA00001974"/>
    </source>
</evidence>
<proteinExistence type="predicted"/>
<evidence type="ECO:0000256" key="12">
    <source>
        <dbReference type="ARBA" id="ARBA00023221"/>
    </source>
</evidence>
<dbReference type="InterPro" id="IPR008333">
    <property type="entry name" value="Cbr1-like_FAD-bd_dom"/>
</dbReference>
<accession>A0A6N4UUS1</accession>
<dbReference type="NCBIfam" id="TIGR02160">
    <property type="entry name" value="PA_CoA_Oxy5"/>
    <property type="match status" value="1"/>
</dbReference>
<evidence type="ECO:0000256" key="4">
    <source>
        <dbReference type="ARBA" id="ARBA00022714"/>
    </source>
</evidence>
<feature type="domain" description="FAD-binding FR-type" evidence="20">
    <location>
        <begin position="18"/>
        <end position="121"/>
    </location>
</feature>
<dbReference type="InterPro" id="IPR017938">
    <property type="entry name" value="Riboflavin_synthase-like_b-brl"/>
</dbReference>
<dbReference type="GO" id="GO:0046872">
    <property type="term" value="F:metal ion binding"/>
    <property type="evidence" value="ECO:0007669"/>
    <property type="project" value="UniProtKB-KW"/>
</dbReference>
<evidence type="ECO:0000256" key="6">
    <source>
        <dbReference type="ARBA" id="ARBA00022827"/>
    </source>
</evidence>
<sequence>MTTAELSASTAGRGRRNRPFRTVRVAEVQKLCDDAAAIAFTVPDDYADEFTFMPGQSVTVRRSIDGVEQRRTYSLCSPVGTRPRIGVREVPGGAFSGWLVHELSPGDEIDLQPPSGSFTADTDTAAHHVLIAAGSGITPVLSIAASVLAHPQSRVTLLYGNRRANTVMFADELADLKDSYGARLQLIHVLSREPRAADLFSGRLDRNRIRGLLQNLVPIPAIDHVWLCGPFGMVTDAQQALHDLGVQADRVHQELFFVEEAAPAPVRHAEATTTGPVSDVTIVLDGTKSTLSLPRGASILDSAQRSRDDLPFACKGGVCGTCRAKVTAGSVDMRRNYALEPAEIEAGFVLTCQSYPTTDSLTVDFDA</sequence>
<dbReference type="KEGG" id="malv:MALV_27900"/>
<dbReference type="PROSITE" id="PS51085">
    <property type="entry name" value="2FE2S_FER_2"/>
    <property type="match status" value="1"/>
</dbReference>
<evidence type="ECO:0000256" key="3">
    <source>
        <dbReference type="ARBA" id="ARBA00022630"/>
    </source>
</evidence>
<reference evidence="21 22" key="1">
    <citation type="journal article" date="2019" name="Emerg. Microbes Infect.">
        <title>Comprehensive subspecies identification of 175 nontuberculous mycobacteria species based on 7547 genomic profiles.</title>
        <authorList>
            <person name="Matsumoto Y."/>
            <person name="Kinjo T."/>
            <person name="Motooka D."/>
            <person name="Nabeya D."/>
            <person name="Jung N."/>
            <person name="Uechi K."/>
            <person name="Horii T."/>
            <person name="Iida T."/>
            <person name="Fujita J."/>
            <person name="Nakamura S."/>
        </authorList>
    </citation>
    <scope>NUCLEOTIDE SEQUENCE [LARGE SCALE GENOMIC DNA]</scope>
    <source>
        <strain evidence="21 22">JCM 12272</strain>
    </source>
</reference>
<comment type="cofactor">
    <cofactor evidence="1">
        <name>FAD</name>
        <dbReference type="ChEBI" id="CHEBI:57692"/>
    </cofactor>
</comment>
<dbReference type="EC" id="1.14.15.30" evidence="15"/>
<dbReference type="CDD" id="cd00207">
    <property type="entry name" value="fer2"/>
    <property type="match status" value="1"/>
</dbReference>
<keyword evidence="10" id="KW-0411">Iron-sulfur</keyword>